<dbReference type="InterPro" id="IPR053150">
    <property type="entry name" value="Teicoplanin_resist-assoc"/>
</dbReference>
<sequence length="137" mass="15314">MTNFNPLETVRLYINAIKYNYIGMEIPLSNLVGNAMLFMPMAVFLPCLFRPLQKLWLFALTMFLLLVAVEALQLLLACGSCDVDDVLLNLAGTLIVFGILKLPFLQRLLKQLYLLPEPTQPQSAEATEEKTPPNATA</sequence>
<gene>
    <name evidence="3" type="ORF">SDC9_148746</name>
</gene>
<dbReference type="EMBL" id="VSSQ01047528">
    <property type="protein sequence ID" value="MPN01537.1"/>
    <property type="molecule type" value="Genomic_DNA"/>
</dbReference>
<feature type="domain" description="VanZ-like" evidence="2">
    <location>
        <begin position="3"/>
        <end position="102"/>
    </location>
</feature>
<evidence type="ECO:0000313" key="3">
    <source>
        <dbReference type="EMBL" id="MPN01537.1"/>
    </source>
</evidence>
<keyword evidence="1" id="KW-1133">Transmembrane helix</keyword>
<reference evidence="3" key="1">
    <citation type="submission" date="2019-08" db="EMBL/GenBank/DDBJ databases">
        <authorList>
            <person name="Kucharzyk K."/>
            <person name="Murdoch R.W."/>
            <person name="Higgins S."/>
            <person name="Loffler F."/>
        </authorList>
    </citation>
    <scope>NUCLEOTIDE SEQUENCE</scope>
</reference>
<dbReference type="AlphaFoldDB" id="A0A645EIF3"/>
<feature type="transmembrane region" description="Helical" evidence="1">
    <location>
        <begin position="87"/>
        <end position="105"/>
    </location>
</feature>
<keyword evidence="1" id="KW-0472">Membrane</keyword>
<evidence type="ECO:0000256" key="1">
    <source>
        <dbReference type="SAM" id="Phobius"/>
    </source>
</evidence>
<dbReference type="PANTHER" id="PTHR36834:SF1">
    <property type="entry name" value="INTEGRAL MEMBRANE PROTEIN"/>
    <property type="match status" value="1"/>
</dbReference>
<dbReference type="PANTHER" id="PTHR36834">
    <property type="entry name" value="MEMBRANE PROTEIN-RELATED"/>
    <property type="match status" value="1"/>
</dbReference>
<evidence type="ECO:0000259" key="2">
    <source>
        <dbReference type="Pfam" id="PF04892"/>
    </source>
</evidence>
<proteinExistence type="predicted"/>
<organism evidence="3">
    <name type="scientific">bioreactor metagenome</name>
    <dbReference type="NCBI Taxonomy" id="1076179"/>
    <lineage>
        <taxon>unclassified sequences</taxon>
        <taxon>metagenomes</taxon>
        <taxon>ecological metagenomes</taxon>
    </lineage>
</organism>
<protein>
    <recommendedName>
        <fullName evidence="2">VanZ-like domain-containing protein</fullName>
    </recommendedName>
</protein>
<dbReference type="Pfam" id="PF04892">
    <property type="entry name" value="VanZ"/>
    <property type="match status" value="1"/>
</dbReference>
<dbReference type="InterPro" id="IPR006976">
    <property type="entry name" value="VanZ-like"/>
</dbReference>
<accession>A0A645EIF3</accession>
<feature type="transmembrane region" description="Helical" evidence="1">
    <location>
        <begin position="56"/>
        <end position="75"/>
    </location>
</feature>
<name>A0A645EIF3_9ZZZZ</name>
<comment type="caution">
    <text evidence="3">The sequence shown here is derived from an EMBL/GenBank/DDBJ whole genome shotgun (WGS) entry which is preliminary data.</text>
</comment>
<feature type="transmembrane region" description="Helical" evidence="1">
    <location>
        <begin position="31"/>
        <end position="49"/>
    </location>
</feature>
<keyword evidence="1" id="KW-0812">Transmembrane</keyword>